<dbReference type="EMBL" id="GBRH01274471">
    <property type="protein sequence ID" value="JAD23424.1"/>
    <property type="molecule type" value="Transcribed_RNA"/>
</dbReference>
<organism evidence="1">
    <name type="scientific">Arundo donax</name>
    <name type="common">Giant reed</name>
    <name type="synonym">Donax arundinaceus</name>
    <dbReference type="NCBI Taxonomy" id="35708"/>
    <lineage>
        <taxon>Eukaryota</taxon>
        <taxon>Viridiplantae</taxon>
        <taxon>Streptophyta</taxon>
        <taxon>Embryophyta</taxon>
        <taxon>Tracheophyta</taxon>
        <taxon>Spermatophyta</taxon>
        <taxon>Magnoliopsida</taxon>
        <taxon>Liliopsida</taxon>
        <taxon>Poales</taxon>
        <taxon>Poaceae</taxon>
        <taxon>PACMAD clade</taxon>
        <taxon>Arundinoideae</taxon>
        <taxon>Arundineae</taxon>
        <taxon>Arundo</taxon>
    </lineage>
</organism>
<dbReference type="AlphaFoldDB" id="A0A0A8YBS9"/>
<reference evidence="1" key="2">
    <citation type="journal article" date="2015" name="Data Brief">
        <title>Shoot transcriptome of the giant reed, Arundo donax.</title>
        <authorList>
            <person name="Barrero R.A."/>
            <person name="Guerrero F.D."/>
            <person name="Moolhuijzen P."/>
            <person name="Goolsby J.A."/>
            <person name="Tidwell J."/>
            <person name="Bellgard S.E."/>
            <person name="Bellgard M.I."/>
        </authorList>
    </citation>
    <scope>NUCLEOTIDE SEQUENCE</scope>
    <source>
        <tissue evidence="1">Shoot tissue taken approximately 20 cm above the soil surface</tissue>
    </source>
</reference>
<protein>
    <submittedName>
        <fullName evidence="1">Uncharacterized protein</fullName>
    </submittedName>
</protein>
<sequence>MSNSPGVSITLIVRASAQPS</sequence>
<reference evidence="1" key="1">
    <citation type="submission" date="2014-09" db="EMBL/GenBank/DDBJ databases">
        <authorList>
            <person name="Magalhaes I.L.F."/>
            <person name="Oliveira U."/>
            <person name="Santos F.R."/>
            <person name="Vidigal T.H.D.A."/>
            <person name="Brescovit A.D."/>
            <person name="Santos A.J."/>
        </authorList>
    </citation>
    <scope>NUCLEOTIDE SEQUENCE</scope>
    <source>
        <tissue evidence="1">Shoot tissue taken approximately 20 cm above the soil surface</tissue>
    </source>
</reference>
<evidence type="ECO:0000313" key="1">
    <source>
        <dbReference type="EMBL" id="JAD23424.1"/>
    </source>
</evidence>
<name>A0A0A8YBS9_ARUDO</name>
<accession>A0A0A8YBS9</accession>
<proteinExistence type="predicted"/>